<dbReference type="EMBL" id="CAMXCT010004307">
    <property type="protein sequence ID" value="CAI4008510.1"/>
    <property type="molecule type" value="Genomic_DNA"/>
</dbReference>
<dbReference type="Pfam" id="PF00090">
    <property type="entry name" value="TSP_1"/>
    <property type="match status" value="1"/>
</dbReference>
<evidence type="ECO:0000313" key="6">
    <source>
        <dbReference type="EMBL" id="CAL1161885.1"/>
    </source>
</evidence>
<feature type="domain" description="Spondin-like TSP1" evidence="4">
    <location>
        <begin position="93"/>
        <end position="143"/>
    </location>
</feature>
<dbReference type="PROSITE" id="PS50092">
    <property type="entry name" value="TSP1"/>
    <property type="match status" value="2"/>
</dbReference>
<dbReference type="PANTHER" id="PTHR20920:SF5">
    <property type="entry name" value="SMB DOMAIN-CONTAINING PROTEIN"/>
    <property type="match status" value="1"/>
</dbReference>
<dbReference type="EMBL" id="CAMXCT030004307">
    <property type="protein sequence ID" value="CAL4795822.1"/>
    <property type="molecule type" value="Genomic_DNA"/>
</dbReference>
<feature type="non-terminal residue" evidence="5">
    <location>
        <position position="144"/>
    </location>
</feature>
<evidence type="ECO:0000313" key="8">
    <source>
        <dbReference type="Proteomes" id="UP001152797"/>
    </source>
</evidence>
<evidence type="ECO:0000256" key="1">
    <source>
        <dbReference type="ARBA" id="ARBA00022729"/>
    </source>
</evidence>
<reference evidence="6" key="2">
    <citation type="submission" date="2024-04" db="EMBL/GenBank/DDBJ databases">
        <authorList>
            <person name="Chen Y."/>
            <person name="Shah S."/>
            <person name="Dougan E. K."/>
            <person name="Thang M."/>
            <person name="Chan C."/>
        </authorList>
    </citation>
    <scope>NUCLEOTIDE SEQUENCE [LARGE SCALE GENOMIC DNA]</scope>
</reference>
<evidence type="ECO:0000259" key="4">
    <source>
        <dbReference type="Pfam" id="PF19028"/>
    </source>
</evidence>
<organism evidence="5">
    <name type="scientific">Cladocopium goreaui</name>
    <dbReference type="NCBI Taxonomy" id="2562237"/>
    <lineage>
        <taxon>Eukaryota</taxon>
        <taxon>Sar</taxon>
        <taxon>Alveolata</taxon>
        <taxon>Dinophyceae</taxon>
        <taxon>Suessiales</taxon>
        <taxon>Symbiodiniaceae</taxon>
        <taxon>Cladocopium</taxon>
    </lineage>
</organism>
<keyword evidence="8" id="KW-1185">Reference proteome</keyword>
<gene>
    <name evidence="5" type="ORF">C1SCF055_LOCUS33951</name>
</gene>
<evidence type="ECO:0000313" key="5">
    <source>
        <dbReference type="EMBL" id="CAI4008510.1"/>
    </source>
</evidence>
<dbReference type="InterPro" id="IPR044004">
    <property type="entry name" value="TSP1_spondin_dom"/>
</dbReference>
<sequence length="144" mass="15924">ERHRVISRMNHCGGDPCNGPLISTMHCRKDCEDPVDCLFDEWTSWDASTCEGGRGQKMRSRNVKQAAVNGGQPCVGPTQETGPCDEPIQDIDCELSEWEAWTECSVTCGLGFHSRERGIQTAKQGFGNPCEGPLSMVDDCRMKK</sequence>
<keyword evidence="2" id="KW-1015">Disulfide bond</keyword>
<feature type="non-terminal residue" evidence="5">
    <location>
        <position position="1"/>
    </location>
</feature>
<dbReference type="Gene3D" id="2.20.100.10">
    <property type="entry name" value="Thrombospondin type-1 (TSP1) repeat"/>
    <property type="match status" value="2"/>
</dbReference>
<protein>
    <submittedName>
        <fullName evidence="7">SCO-spondin</fullName>
    </submittedName>
</protein>
<dbReference type="OrthoDB" id="412268at2759"/>
<dbReference type="AlphaFoldDB" id="A0A9P1DDZ3"/>
<dbReference type="InterPro" id="IPR036383">
    <property type="entry name" value="TSP1_rpt_sf"/>
</dbReference>
<keyword evidence="1" id="KW-0732">Signal</keyword>
<dbReference type="SMART" id="SM00209">
    <property type="entry name" value="TSP1"/>
    <property type="match status" value="2"/>
</dbReference>
<dbReference type="Pfam" id="PF19028">
    <property type="entry name" value="TSP1_spondin"/>
    <property type="match status" value="1"/>
</dbReference>
<name>A0A9P1DDZ3_9DINO</name>
<keyword evidence="3" id="KW-0325">Glycoprotein</keyword>
<evidence type="ECO:0000256" key="3">
    <source>
        <dbReference type="ARBA" id="ARBA00023180"/>
    </source>
</evidence>
<dbReference type="InterPro" id="IPR039942">
    <property type="entry name" value="SBSPO"/>
</dbReference>
<evidence type="ECO:0000313" key="7">
    <source>
        <dbReference type="EMBL" id="CAL4795822.1"/>
    </source>
</evidence>
<dbReference type="InterPro" id="IPR000884">
    <property type="entry name" value="TSP1_rpt"/>
</dbReference>
<proteinExistence type="predicted"/>
<accession>A0A9P1DDZ3</accession>
<dbReference type="PANTHER" id="PTHR20920">
    <property type="entry name" value="RPE-SPONDIN"/>
    <property type="match status" value="1"/>
</dbReference>
<dbReference type="EMBL" id="CAMXCT020004307">
    <property type="protein sequence ID" value="CAL1161885.1"/>
    <property type="molecule type" value="Genomic_DNA"/>
</dbReference>
<comment type="caution">
    <text evidence="5">The sequence shown here is derived from an EMBL/GenBank/DDBJ whole genome shotgun (WGS) entry which is preliminary data.</text>
</comment>
<reference evidence="5" key="1">
    <citation type="submission" date="2022-10" db="EMBL/GenBank/DDBJ databases">
        <authorList>
            <person name="Chen Y."/>
            <person name="Dougan E. K."/>
            <person name="Chan C."/>
            <person name="Rhodes N."/>
            <person name="Thang M."/>
        </authorList>
    </citation>
    <scope>NUCLEOTIDE SEQUENCE</scope>
</reference>
<dbReference type="SUPFAM" id="SSF82895">
    <property type="entry name" value="TSP-1 type 1 repeat"/>
    <property type="match status" value="2"/>
</dbReference>
<dbReference type="Proteomes" id="UP001152797">
    <property type="component" value="Unassembled WGS sequence"/>
</dbReference>
<evidence type="ECO:0000256" key="2">
    <source>
        <dbReference type="ARBA" id="ARBA00023157"/>
    </source>
</evidence>